<dbReference type="KEGG" id="bhl:Bache_2118"/>
<keyword evidence="8" id="KW-1185">Reference proteome</keyword>
<dbReference type="Proteomes" id="UP000008630">
    <property type="component" value="Chromosome"/>
</dbReference>
<feature type="transmembrane region" description="Helical" evidence="6">
    <location>
        <begin position="92"/>
        <end position="111"/>
    </location>
</feature>
<keyword evidence="3 6" id="KW-0812">Transmembrane</keyword>
<dbReference type="HOGENOM" id="CLU_040274_1_0_10"/>
<comment type="subcellular location">
    <subcellularLocation>
        <location evidence="1">Cell membrane</location>
        <topology evidence="1">Multi-pass membrane protein</topology>
    </subcellularLocation>
</comment>
<name>E6SRI5_BACT6</name>
<reference evidence="7 8" key="2">
    <citation type="journal article" date="2011" name="Stand. Genomic Sci.">
        <title>Complete genome sequence of Bacteroides helcogenes type strain (P 36-108).</title>
        <authorList>
            <person name="Pati A."/>
            <person name="Gronow S."/>
            <person name="Zeytun A."/>
            <person name="Lapidus A."/>
            <person name="Nolan M."/>
            <person name="Hammon N."/>
            <person name="Deshpande S."/>
            <person name="Cheng J.F."/>
            <person name="Tapia R."/>
            <person name="Han C."/>
            <person name="Goodwin L."/>
            <person name="Pitluck S."/>
            <person name="Liolios K."/>
            <person name="Pagani I."/>
            <person name="Ivanova N."/>
            <person name="Mavromatis K."/>
            <person name="Chen A."/>
            <person name="Palaniappan K."/>
            <person name="Land M."/>
            <person name="Hauser L."/>
            <person name="Chang Y.J."/>
            <person name="Jeffries C.D."/>
            <person name="Detter J.C."/>
            <person name="Brambilla E."/>
            <person name="Rohde M."/>
            <person name="Goker M."/>
            <person name="Woyke T."/>
            <person name="Bristow J."/>
            <person name="Eisen J.A."/>
            <person name="Markowitz V."/>
            <person name="Hugenholtz P."/>
            <person name="Kyrpides N.C."/>
            <person name="Klenk H.P."/>
            <person name="Lucas S."/>
        </authorList>
    </citation>
    <scope>NUCLEOTIDE SEQUENCE [LARGE SCALE GENOMIC DNA]</scope>
    <source>
        <strain evidence="8">ATCC 35417 / DSM 20613 / JCM 6297 / CCUG 15421 / P 36-108</strain>
    </source>
</reference>
<dbReference type="STRING" id="693979.Bache_2118"/>
<feature type="transmembrane region" description="Helical" evidence="6">
    <location>
        <begin position="47"/>
        <end position="71"/>
    </location>
</feature>
<dbReference type="InterPro" id="IPR050833">
    <property type="entry name" value="Poly_Biosynth_Transport"/>
</dbReference>
<dbReference type="OrthoDB" id="8609648at2"/>
<evidence type="ECO:0000313" key="8">
    <source>
        <dbReference type="Proteomes" id="UP000008630"/>
    </source>
</evidence>
<evidence type="ECO:0000313" key="7">
    <source>
        <dbReference type="EMBL" id="ADV44088.1"/>
    </source>
</evidence>
<dbReference type="AlphaFoldDB" id="E6SRI5"/>
<evidence type="ECO:0000256" key="5">
    <source>
        <dbReference type="ARBA" id="ARBA00023136"/>
    </source>
</evidence>
<feature type="transmembrane region" description="Helical" evidence="6">
    <location>
        <begin position="165"/>
        <end position="190"/>
    </location>
</feature>
<feature type="transmembrane region" description="Helical" evidence="6">
    <location>
        <begin position="342"/>
        <end position="365"/>
    </location>
</feature>
<evidence type="ECO:0000256" key="2">
    <source>
        <dbReference type="ARBA" id="ARBA00022475"/>
    </source>
</evidence>
<feature type="transmembrane region" description="Helical" evidence="6">
    <location>
        <begin position="377"/>
        <end position="397"/>
    </location>
</feature>
<feature type="transmembrane region" description="Helical" evidence="6">
    <location>
        <begin position="123"/>
        <end position="144"/>
    </location>
</feature>
<protein>
    <submittedName>
        <fullName evidence="7">Polysaccharide biosynthesis protein</fullName>
    </submittedName>
</protein>
<feature type="transmembrane region" description="Helical" evidence="6">
    <location>
        <begin position="309"/>
        <end position="330"/>
    </location>
</feature>
<evidence type="ECO:0000256" key="3">
    <source>
        <dbReference type="ARBA" id="ARBA00022692"/>
    </source>
</evidence>
<dbReference type="PANTHER" id="PTHR30250:SF11">
    <property type="entry name" value="O-ANTIGEN TRANSPORTER-RELATED"/>
    <property type="match status" value="1"/>
</dbReference>
<organism evidence="7 8">
    <name type="scientific">Bacteroides helcogenes (strain ATCC 35417 / DSM 20613 / JCM 6297 / CCUG 15421 / P 36-108)</name>
    <dbReference type="NCBI Taxonomy" id="693979"/>
    <lineage>
        <taxon>Bacteria</taxon>
        <taxon>Pseudomonadati</taxon>
        <taxon>Bacteroidota</taxon>
        <taxon>Bacteroidia</taxon>
        <taxon>Bacteroidales</taxon>
        <taxon>Bacteroidaceae</taxon>
        <taxon>Bacteroides</taxon>
    </lineage>
</organism>
<dbReference type="PANTHER" id="PTHR30250">
    <property type="entry name" value="PST FAMILY PREDICTED COLANIC ACID TRANSPORTER"/>
    <property type="match status" value="1"/>
</dbReference>
<feature type="transmembrane region" description="Helical" evidence="6">
    <location>
        <begin position="403"/>
        <end position="427"/>
    </location>
</feature>
<keyword evidence="5 6" id="KW-0472">Membrane</keyword>
<evidence type="ECO:0000256" key="6">
    <source>
        <dbReference type="SAM" id="Phobius"/>
    </source>
</evidence>
<feature type="transmembrane region" description="Helical" evidence="6">
    <location>
        <begin position="12"/>
        <end position="35"/>
    </location>
</feature>
<dbReference type="eggNOG" id="COG0728">
    <property type="taxonomic scope" value="Bacteria"/>
</dbReference>
<feature type="transmembrane region" description="Helical" evidence="6">
    <location>
        <begin position="439"/>
        <end position="463"/>
    </location>
</feature>
<accession>E6SRI5</accession>
<dbReference type="PATRIC" id="fig|693979.3.peg.2230"/>
<dbReference type="GO" id="GO:0005886">
    <property type="term" value="C:plasma membrane"/>
    <property type="evidence" value="ECO:0007669"/>
    <property type="project" value="UniProtKB-SubCell"/>
</dbReference>
<evidence type="ECO:0000256" key="1">
    <source>
        <dbReference type="ARBA" id="ARBA00004651"/>
    </source>
</evidence>
<proteinExistence type="predicted"/>
<gene>
    <name evidence="7" type="ordered locus">Bache_2118</name>
</gene>
<sequence length="516" mass="58943">MDSRLNNSTRNIFAGLINKVLLILFPFISRTAIIYALGSEYLGLNSLFSSILMVLNLSELGISSALVYSMYKPIADDDKVKIRALLAVYKKWFRVIGVILLTVGLTLLPFFKYLIKGEVPSDINLYLLYLLYLLNTSLGYFLFAEKRALLTAYQRSDIVSNINSFVSLFLYLAQILILFLLGNFYLFIAIYPICTFIENLCIDKSASKLYPDLFCKGKISEDVKGQIRQHVKGIALQKICSSSRNTFDSIIISMYLGLTSIAIYSNYYYIMISVHEFLYLIPNSIRASVGNSVAKEPLDKNYNDFCSMYFIYSWISGWCTTCLVCLYQPFMDLWVGNSLMLSMSSVLLFCLYFTLLNAADIVALYKDAAGLWWYGRYRVIIEAVANLILNFTLGFYFGINGILIATIITLLLLGNGYGGYIVFHYYFKNKSFVKFICEQMVYILAIAAVALITMCLCNFVDSIFRLNKIYTLIIRGLNCIIIPNLLFLLLYSKHKHMKQAKVLFFNSFNSVVHKRK</sequence>
<reference key="1">
    <citation type="submission" date="2010-11" db="EMBL/GenBank/DDBJ databases">
        <title>The complete genome of Bacteroides helcogenes P 36-108.</title>
        <authorList>
            <consortium name="US DOE Joint Genome Institute (JGI-PGF)"/>
            <person name="Lucas S."/>
            <person name="Copeland A."/>
            <person name="Lapidus A."/>
            <person name="Bruce D."/>
            <person name="Goodwin L."/>
            <person name="Pitluck S."/>
            <person name="Kyrpides N."/>
            <person name="Mavromatis K."/>
            <person name="Ivanova N."/>
            <person name="Zeytun A."/>
            <person name="Brettin T."/>
            <person name="Detter J.C."/>
            <person name="Tapia R."/>
            <person name="Han C."/>
            <person name="Land M."/>
            <person name="Hauser L."/>
            <person name="Markowitz V."/>
            <person name="Cheng J.-F."/>
            <person name="Hugenholtz P."/>
            <person name="Woyke T."/>
            <person name="Wu D."/>
            <person name="Gronow S."/>
            <person name="Wellnitz S."/>
            <person name="Brambilla E."/>
            <person name="Klenk H.-P."/>
            <person name="Eisen J.A."/>
        </authorList>
    </citation>
    <scope>NUCLEOTIDE SEQUENCE</scope>
    <source>
        <strain>P 36-108</strain>
    </source>
</reference>
<keyword evidence="4 6" id="KW-1133">Transmembrane helix</keyword>
<dbReference type="RefSeq" id="WP_013547680.1">
    <property type="nucleotide sequence ID" value="NC_014933.1"/>
</dbReference>
<keyword evidence="2" id="KW-1003">Cell membrane</keyword>
<feature type="transmembrane region" description="Helical" evidence="6">
    <location>
        <begin position="250"/>
        <end position="270"/>
    </location>
</feature>
<evidence type="ECO:0000256" key="4">
    <source>
        <dbReference type="ARBA" id="ARBA00022989"/>
    </source>
</evidence>
<feature type="transmembrane region" description="Helical" evidence="6">
    <location>
        <begin position="469"/>
        <end position="491"/>
    </location>
</feature>
<dbReference type="EMBL" id="CP002352">
    <property type="protein sequence ID" value="ADV44088.1"/>
    <property type="molecule type" value="Genomic_DNA"/>
</dbReference>